<gene>
    <name evidence="1" type="ORF">IMCC12053_1159</name>
</gene>
<dbReference type="KEGG" id="cmar:IMCC12053_1159"/>
<accession>A0A0N9ZNR3</accession>
<dbReference type="OrthoDB" id="9816009at2"/>
<dbReference type="RefSeq" id="WP_062216526.1">
    <property type="nucleotide sequence ID" value="NZ_CP012023.1"/>
</dbReference>
<dbReference type="PATRIC" id="fig|1397108.4.peg.1188"/>
<keyword evidence="2" id="KW-1185">Reference proteome</keyword>
<dbReference type="Proteomes" id="UP000064920">
    <property type="component" value="Chromosome"/>
</dbReference>
<protein>
    <submittedName>
        <fullName evidence="1">Uncharacterized protein</fullName>
    </submittedName>
</protein>
<evidence type="ECO:0000313" key="1">
    <source>
        <dbReference type="EMBL" id="ALI55107.1"/>
    </source>
</evidence>
<reference evidence="2" key="1">
    <citation type="submission" date="2015-05" db="EMBL/GenBank/DDBJ databases">
        <authorList>
            <person name="Oh H.-M."/>
            <person name="Yang J.-A."/>
            <person name="Cho J.-C."/>
            <person name="Kang I."/>
        </authorList>
    </citation>
    <scope>NUCLEOTIDE SEQUENCE [LARGE SCALE GENOMIC DNA]</scope>
    <source>
        <strain evidence="2">IMCC 12053</strain>
    </source>
</reference>
<dbReference type="AlphaFoldDB" id="A0A0N9ZNR3"/>
<proteinExistence type="predicted"/>
<dbReference type="EMBL" id="CP012023">
    <property type="protein sequence ID" value="ALI55107.1"/>
    <property type="molecule type" value="Genomic_DNA"/>
</dbReference>
<name>A0A0N9ZNR3_9RHOB</name>
<dbReference type="STRING" id="1397108.IMCC12053_1159"/>
<sequence>MTHSIHTLSVTALVTVGALIAAPAVPYSGETFVTCNLNPDGDNFLALRECGSSKCDMIMRLPPDTFLESMNPADGSRWREVIVLDGLQDDSYAGPSGWVYDKYICAVNYR</sequence>
<evidence type="ECO:0000313" key="2">
    <source>
        <dbReference type="Proteomes" id="UP000064920"/>
    </source>
</evidence>
<organism evidence="1 2">
    <name type="scientific">Celeribacter marinus</name>
    <dbReference type="NCBI Taxonomy" id="1397108"/>
    <lineage>
        <taxon>Bacteria</taxon>
        <taxon>Pseudomonadati</taxon>
        <taxon>Pseudomonadota</taxon>
        <taxon>Alphaproteobacteria</taxon>
        <taxon>Rhodobacterales</taxon>
        <taxon>Roseobacteraceae</taxon>
        <taxon>Celeribacter</taxon>
    </lineage>
</organism>